<dbReference type="Pfam" id="PF13590">
    <property type="entry name" value="DUF4136"/>
    <property type="match status" value="1"/>
</dbReference>
<dbReference type="AlphaFoldDB" id="A0A5B8V449"/>
<accession>A0A5B8V449</accession>
<dbReference type="Gene3D" id="3.30.160.670">
    <property type="match status" value="1"/>
</dbReference>
<feature type="domain" description="DUF4136" evidence="1">
    <location>
        <begin position="32"/>
        <end position="201"/>
    </location>
</feature>
<keyword evidence="3" id="KW-1185">Reference proteome</keyword>
<dbReference type="InterPro" id="IPR025411">
    <property type="entry name" value="DUF4136"/>
</dbReference>
<evidence type="ECO:0000259" key="1">
    <source>
        <dbReference type="Pfam" id="PF13590"/>
    </source>
</evidence>
<dbReference type="OrthoDB" id="118896at2"/>
<organism evidence="2 3">
    <name type="scientific">Mucilaginibacter ginsenosidivorans</name>
    <dbReference type="NCBI Taxonomy" id="398053"/>
    <lineage>
        <taxon>Bacteria</taxon>
        <taxon>Pseudomonadati</taxon>
        <taxon>Bacteroidota</taxon>
        <taxon>Sphingobacteriia</taxon>
        <taxon>Sphingobacteriales</taxon>
        <taxon>Sphingobacteriaceae</taxon>
        <taxon>Mucilaginibacter</taxon>
    </lineage>
</organism>
<dbReference type="KEGG" id="mgin:FRZ54_23885"/>
<gene>
    <name evidence="2" type="ORF">FRZ54_23885</name>
</gene>
<protein>
    <submittedName>
        <fullName evidence="2">DUF4136 domain-containing protein</fullName>
    </submittedName>
</protein>
<dbReference type="PROSITE" id="PS51257">
    <property type="entry name" value="PROKAR_LIPOPROTEIN"/>
    <property type="match status" value="1"/>
</dbReference>
<dbReference type="RefSeq" id="WP_147034306.1">
    <property type="nucleotide sequence ID" value="NZ_CP042436.1"/>
</dbReference>
<reference evidence="2 3" key="1">
    <citation type="journal article" date="2017" name="Curr. Microbiol.">
        <title>Mucilaginibacter ginsenosidivorans sp. nov., Isolated from Soil of Ginseng Field.</title>
        <authorList>
            <person name="Kim M.M."/>
            <person name="Siddiqi M.Z."/>
            <person name="Im W.T."/>
        </authorList>
    </citation>
    <scope>NUCLEOTIDE SEQUENCE [LARGE SCALE GENOMIC DNA]</scope>
    <source>
        <strain evidence="2 3">Gsoil 3017</strain>
    </source>
</reference>
<name>A0A5B8V449_9SPHI</name>
<dbReference type="Proteomes" id="UP000321479">
    <property type="component" value="Chromosome"/>
</dbReference>
<evidence type="ECO:0000313" key="3">
    <source>
        <dbReference type="Proteomes" id="UP000321479"/>
    </source>
</evidence>
<proteinExistence type="predicted"/>
<sequence>MKTLLNLLLALLVIAGISSCSSYDYYTAGLNRTNMSGYRSFAWMPPQGKDRSLDVSSAADLKIKDAAVASLNAKGLRLQPNNPDLLVTYRAMVGRGSKTVYASTYYGSGPGFYPGWGVGFGWGYGWGYRPYYAYGYSPFIYYGGSTAVGKEHYKEGTVIIDLIDTRTHKIVWRGFGVGEVHHNPQKNVDDLPKVIDGIISQLSLEPPATAGGRSIRS</sequence>
<dbReference type="EMBL" id="CP042436">
    <property type="protein sequence ID" value="QEC65481.1"/>
    <property type="molecule type" value="Genomic_DNA"/>
</dbReference>
<evidence type="ECO:0000313" key="2">
    <source>
        <dbReference type="EMBL" id="QEC65481.1"/>
    </source>
</evidence>